<evidence type="ECO:0000256" key="8">
    <source>
        <dbReference type="ARBA" id="ARBA00038873"/>
    </source>
</evidence>
<evidence type="ECO:0000256" key="1">
    <source>
        <dbReference type="ARBA" id="ARBA00004496"/>
    </source>
</evidence>
<dbReference type="Pfam" id="PF01636">
    <property type="entry name" value="APH"/>
    <property type="match status" value="1"/>
</dbReference>
<name>A0A9X0A3M6_9CNID</name>
<evidence type="ECO:0000313" key="11">
    <source>
        <dbReference type="EMBL" id="KAJ7392853.1"/>
    </source>
</evidence>
<evidence type="ECO:0000256" key="6">
    <source>
        <dbReference type="ARBA" id="ARBA00036820"/>
    </source>
</evidence>
<dbReference type="PANTHER" id="PTHR21064:SF1">
    <property type="entry name" value="HYDROXYLYSINE KINASE"/>
    <property type="match status" value="1"/>
</dbReference>
<evidence type="ECO:0000259" key="10">
    <source>
        <dbReference type="Pfam" id="PF01636"/>
    </source>
</evidence>
<dbReference type="Gene3D" id="3.90.1200.10">
    <property type="match status" value="1"/>
</dbReference>
<protein>
    <recommendedName>
        <fullName evidence="9">Hydroxylysine kinase</fullName>
        <ecNumber evidence="8">2.7.1.81</ecNumber>
    </recommendedName>
</protein>
<dbReference type="EMBL" id="MU825400">
    <property type="protein sequence ID" value="KAJ7392853.1"/>
    <property type="molecule type" value="Genomic_DNA"/>
</dbReference>
<keyword evidence="12" id="KW-1185">Reference proteome</keyword>
<dbReference type="InterPro" id="IPR002575">
    <property type="entry name" value="Aminoglycoside_PTrfase"/>
</dbReference>
<accession>A0A9X0A3M6</accession>
<dbReference type="PANTHER" id="PTHR21064">
    <property type="entry name" value="AMINOGLYCOSIDE PHOSPHOTRANSFERASE DOMAIN-CONTAINING PROTEIN-RELATED"/>
    <property type="match status" value="1"/>
</dbReference>
<reference evidence="11" key="1">
    <citation type="submission" date="2023-01" db="EMBL/GenBank/DDBJ databases">
        <title>Genome assembly of the deep-sea coral Lophelia pertusa.</title>
        <authorList>
            <person name="Herrera S."/>
            <person name="Cordes E."/>
        </authorList>
    </citation>
    <scope>NUCLEOTIDE SEQUENCE</scope>
    <source>
        <strain evidence="11">USNM1676648</strain>
        <tissue evidence="11">Polyp</tissue>
    </source>
</reference>
<gene>
    <name evidence="11" type="ORF">OS493_010513</name>
</gene>
<keyword evidence="5" id="KW-0418">Kinase</keyword>
<comment type="subcellular location">
    <subcellularLocation>
        <location evidence="1">Cytoplasm</location>
    </subcellularLocation>
</comment>
<evidence type="ECO:0000313" key="12">
    <source>
        <dbReference type="Proteomes" id="UP001163046"/>
    </source>
</evidence>
<evidence type="ECO:0000256" key="5">
    <source>
        <dbReference type="ARBA" id="ARBA00022777"/>
    </source>
</evidence>
<evidence type="ECO:0000256" key="7">
    <source>
        <dbReference type="ARBA" id="ARBA00037368"/>
    </source>
</evidence>
<dbReference type="AlphaFoldDB" id="A0A9X0A3M6"/>
<dbReference type="OrthoDB" id="9973935at2759"/>
<dbReference type="InterPro" id="IPR050249">
    <property type="entry name" value="Pseudomonas-type_ThrB"/>
</dbReference>
<evidence type="ECO:0000256" key="9">
    <source>
        <dbReference type="ARBA" id="ARBA00040505"/>
    </source>
</evidence>
<feature type="domain" description="Aminoglycoside phosphotransferase" evidence="10">
    <location>
        <begin position="37"/>
        <end position="306"/>
    </location>
</feature>
<comment type="function">
    <text evidence="7">Catalyzes the GTP-dependent phosphorylation of 5-hydroxy-L-lysine.</text>
</comment>
<sequence>MSSFVRRPCVSLELAGQLAKKFYNFERINEIKELNSYSDRNFYVQGQRSNSYNTTQENETDSYEQGEYVLKILNSADSEHGDFIDAENEAMTFLRERELPCPSLFPVAGSGGSMKLLVQIPLCNDGASSVQEDVNKNVSTTDHEWCVIRLISFLLGVTAESFGKFSCGNLFNIGQFVGRLSKSFQEFQCPVLHRKSDRWSIENFLSLESYVTSVDGEENKSLVREVLDRFASHVTPKISLLRRGAIHNDVNKGNLLIDTSSDEFKISGLIDFGDMHFSCLLFELATNIAAFINDDDVLAVSGYLIAGYQAVFPLPGLEFELLHEAVSARLCQVFPHCVKTSKGTNRK</sequence>
<evidence type="ECO:0000256" key="3">
    <source>
        <dbReference type="ARBA" id="ARBA00022490"/>
    </source>
</evidence>
<proteinExistence type="inferred from homology"/>
<keyword evidence="3" id="KW-0963">Cytoplasm</keyword>
<evidence type="ECO:0000256" key="4">
    <source>
        <dbReference type="ARBA" id="ARBA00022679"/>
    </source>
</evidence>
<dbReference type="GO" id="GO:0005737">
    <property type="term" value="C:cytoplasm"/>
    <property type="evidence" value="ECO:0007669"/>
    <property type="project" value="UniProtKB-SubCell"/>
</dbReference>
<dbReference type="EC" id="2.7.1.81" evidence="8"/>
<dbReference type="Proteomes" id="UP001163046">
    <property type="component" value="Unassembled WGS sequence"/>
</dbReference>
<comment type="catalytic activity">
    <reaction evidence="6">
        <text>(5R)-5-hydroxy-L-lysine + GTP = (5R)-5-phosphooxy-L-lysine + GDP + H(+)</text>
        <dbReference type="Rhea" id="RHEA:19049"/>
        <dbReference type="ChEBI" id="CHEBI:15378"/>
        <dbReference type="ChEBI" id="CHEBI:37565"/>
        <dbReference type="ChEBI" id="CHEBI:57882"/>
        <dbReference type="ChEBI" id="CHEBI:58189"/>
        <dbReference type="ChEBI" id="CHEBI:58357"/>
        <dbReference type="EC" id="2.7.1.81"/>
    </reaction>
</comment>
<dbReference type="SUPFAM" id="SSF56112">
    <property type="entry name" value="Protein kinase-like (PK-like)"/>
    <property type="match status" value="1"/>
</dbReference>
<evidence type="ECO:0000256" key="2">
    <source>
        <dbReference type="ARBA" id="ARBA00006219"/>
    </source>
</evidence>
<dbReference type="InterPro" id="IPR011009">
    <property type="entry name" value="Kinase-like_dom_sf"/>
</dbReference>
<comment type="caution">
    <text evidence="11">The sequence shown here is derived from an EMBL/GenBank/DDBJ whole genome shotgun (WGS) entry which is preliminary data.</text>
</comment>
<dbReference type="GO" id="GO:0047992">
    <property type="term" value="F:hydroxylysine kinase activity"/>
    <property type="evidence" value="ECO:0007669"/>
    <property type="project" value="UniProtKB-EC"/>
</dbReference>
<comment type="similarity">
    <text evidence="2">Belongs to the aminoglycoside phosphotransferase family.</text>
</comment>
<organism evidence="11 12">
    <name type="scientific">Desmophyllum pertusum</name>
    <dbReference type="NCBI Taxonomy" id="174260"/>
    <lineage>
        <taxon>Eukaryota</taxon>
        <taxon>Metazoa</taxon>
        <taxon>Cnidaria</taxon>
        <taxon>Anthozoa</taxon>
        <taxon>Hexacorallia</taxon>
        <taxon>Scleractinia</taxon>
        <taxon>Caryophylliina</taxon>
        <taxon>Caryophylliidae</taxon>
        <taxon>Desmophyllum</taxon>
    </lineage>
</organism>
<keyword evidence="4" id="KW-0808">Transferase</keyword>